<reference evidence="1 2" key="1">
    <citation type="journal article" date="2018" name="Sci. Rep.">
        <title>Rhizobium tumorigenes sp. nov., a novel plant tumorigenic bacterium isolated from cane gall tumors on thornless blackberry.</title>
        <authorList>
            <person name="Kuzmanovi N."/>
            <person name="Smalla K."/>
            <person name="Gronow S."/>
            <person name="PuBawska J."/>
        </authorList>
    </citation>
    <scope>NUCLEOTIDE SEQUENCE [LARGE SCALE GENOMIC DNA]</scope>
    <source>
        <strain evidence="1 2">CCBAU 85046</strain>
    </source>
</reference>
<dbReference type="RefSeq" id="WP_111164124.1">
    <property type="nucleotide sequence ID" value="NZ_PCDP01000076.1"/>
</dbReference>
<evidence type="ECO:0000313" key="2">
    <source>
        <dbReference type="Proteomes" id="UP000248925"/>
    </source>
</evidence>
<dbReference type="Proteomes" id="UP000248925">
    <property type="component" value="Unassembled WGS sequence"/>
</dbReference>
<sequence length="150" mass="16823">MTAIEETYASTTEPVVLERFRAYATYFQSVSNTIFKFRESFGTAYDVKGAHSRSSRRQVSMELSSILNGLECTYPVPEPSETLDLKFSRTNWNSRARLQAVCEGMRIVAEMLQSVADEREKPGVSPLEIHGRVTAVKLILATLLALIDDL</sequence>
<keyword evidence="2" id="KW-1185">Reference proteome</keyword>
<comment type="caution">
    <text evidence="1">The sequence shown here is derived from an EMBL/GenBank/DDBJ whole genome shotgun (WGS) entry which is preliminary data.</text>
</comment>
<gene>
    <name evidence="1" type="ORF">CPY51_30540</name>
</gene>
<organism evidence="1 2">
    <name type="scientific">Rhizobium tubonense</name>
    <dbReference type="NCBI Taxonomy" id="484088"/>
    <lineage>
        <taxon>Bacteria</taxon>
        <taxon>Pseudomonadati</taxon>
        <taxon>Pseudomonadota</taxon>
        <taxon>Alphaproteobacteria</taxon>
        <taxon>Hyphomicrobiales</taxon>
        <taxon>Rhizobiaceae</taxon>
        <taxon>Rhizobium/Agrobacterium group</taxon>
        <taxon>Rhizobium</taxon>
    </lineage>
</organism>
<accession>A0A2W4E6U2</accession>
<name>A0A2W4E6U2_9HYPH</name>
<proteinExistence type="predicted"/>
<evidence type="ECO:0000313" key="1">
    <source>
        <dbReference type="EMBL" id="PZM08083.1"/>
    </source>
</evidence>
<protein>
    <submittedName>
        <fullName evidence="1">Uncharacterized protein</fullName>
    </submittedName>
</protein>
<dbReference type="AlphaFoldDB" id="A0A2W4E6U2"/>
<dbReference type="EMBL" id="PCDP01000076">
    <property type="protein sequence ID" value="PZM08083.1"/>
    <property type="molecule type" value="Genomic_DNA"/>
</dbReference>